<organism evidence="1 2">
    <name type="scientific">Cirrhinus mrigala</name>
    <name type="common">Mrigala</name>
    <dbReference type="NCBI Taxonomy" id="683832"/>
    <lineage>
        <taxon>Eukaryota</taxon>
        <taxon>Metazoa</taxon>
        <taxon>Chordata</taxon>
        <taxon>Craniata</taxon>
        <taxon>Vertebrata</taxon>
        <taxon>Euteleostomi</taxon>
        <taxon>Actinopterygii</taxon>
        <taxon>Neopterygii</taxon>
        <taxon>Teleostei</taxon>
        <taxon>Ostariophysi</taxon>
        <taxon>Cypriniformes</taxon>
        <taxon>Cyprinidae</taxon>
        <taxon>Labeoninae</taxon>
        <taxon>Labeonini</taxon>
        <taxon>Cirrhinus</taxon>
    </lineage>
</organism>
<gene>
    <name evidence="1" type="ORF">M9458_018695</name>
</gene>
<name>A0ABD0QLZ7_CIRMR</name>
<proteinExistence type="predicted"/>
<evidence type="ECO:0000313" key="2">
    <source>
        <dbReference type="Proteomes" id="UP001529510"/>
    </source>
</evidence>
<comment type="caution">
    <text evidence="1">The sequence shown here is derived from an EMBL/GenBank/DDBJ whole genome shotgun (WGS) entry which is preliminary data.</text>
</comment>
<dbReference type="AlphaFoldDB" id="A0ABD0QLZ7"/>
<evidence type="ECO:0000313" key="1">
    <source>
        <dbReference type="EMBL" id="KAL0187025.1"/>
    </source>
</evidence>
<evidence type="ECO:0008006" key="3">
    <source>
        <dbReference type="Google" id="ProtNLM"/>
    </source>
</evidence>
<accession>A0ABD0QLZ7</accession>
<reference evidence="1 2" key="1">
    <citation type="submission" date="2024-05" db="EMBL/GenBank/DDBJ databases">
        <title>Genome sequencing and assembly of Indian major carp, Cirrhinus mrigala (Hamilton, 1822).</title>
        <authorList>
            <person name="Mohindra V."/>
            <person name="Chowdhury L.M."/>
            <person name="Lal K."/>
            <person name="Jena J.K."/>
        </authorList>
    </citation>
    <scope>NUCLEOTIDE SEQUENCE [LARGE SCALE GENOMIC DNA]</scope>
    <source>
        <strain evidence="1">CM1030</strain>
        <tissue evidence="1">Blood</tissue>
    </source>
</reference>
<feature type="non-terminal residue" evidence="1">
    <location>
        <position position="57"/>
    </location>
</feature>
<dbReference type="Proteomes" id="UP001529510">
    <property type="component" value="Unassembled WGS sequence"/>
</dbReference>
<protein>
    <recommendedName>
        <fullName evidence="3">Retrotransposon gag domain-containing protein</fullName>
    </recommendedName>
</protein>
<dbReference type="EMBL" id="JAMKFB020000008">
    <property type="protein sequence ID" value="KAL0187025.1"/>
    <property type="molecule type" value="Genomic_DNA"/>
</dbReference>
<keyword evidence="2" id="KW-1185">Reference proteome</keyword>
<sequence length="57" mass="6664">MMAEEALWGLRQRGRRLERYVEEFLELANQLSWHDTVLGACLQLGLDHETIHCDLPV</sequence>